<dbReference type="SUPFAM" id="SSF53474">
    <property type="entry name" value="alpha/beta-Hydrolases"/>
    <property type="match status" value="1"/>
</dbReference>
<dbReference type="InterPro" id="IPR003386">
    <property type="entry name" value="LACT/PDAT_acylTrfase"/>
</dbReference>
<dbReference type="Gene3D" id="3.40.50.1820">
    <property type="entry name" value="alpha/beta hydrolase"/>
    <property type="match status" value="1"/>
</dbReference>
<dbReference type="Pfam" id="PF02450">
    <property type="entry name" value="LCAT"/>
    <property type="match status" value="1"/>
</dbReference>
<dbReference type="EMBL" id="CAUYUJ010014172">
    <property type="protein sequence ID" value="CAK0837726.1"/>
    <property type="molecule type" value="Genomic_DNA"/>
</dbReference>
<sequence>MWLPDISSVGGSVLKRKATWAGEDSEHGNVLQNELLRHFVLGEDPEEDARGVRIKACAGVSGLNLCDDRCSPGETGYAKGTVIYEGIIKALCKAGYVKSVTLEGAPYDWRLAPGTLRRRGYFDSLRDLVERLNRDSPQKKGVIILAHSMGNKVVQYFLNMMKESEPASGQQWLDQHIHTWIMVGAPTLGAAYTGRMAIVGDSPYPGITALFSQNELLYLFRSLGSLPWLFPIGAHAQHLFYVRREGAIDAKVSKLDLDGRAVKPGYTFTITFEISWGRGNGAAVVTSGPCDQIIGKQCFFSKENKTSFLRVGGPPELPPDATIKIVVNKLALFEGPDGTLPDVQAALTECWSRGVCGVLRSCLWFVCFCGWCQVLCRLVGALCHVARRALSFLKCMSCSIVGKAQGREYAGTPVFSTATVKLSTLLPNEPSGKACVNIELPLRSGIFDCFGKGSVSFEMRWRSREALWKEWAGSAPPSQSRDAPSRLGEPTAKQRTRTGLSRPLLECFKSRATARRESENLVQVQHSKRPKMEVYDAVSMMDMLKLSKCHRVLEVWKQYYHGDPFYNDAGEDGSANVPPVHRVVGIYGQNVETEIMSVLRINSDRNKINSRFILDMEAELKPDSDLSKGGSVLKGGVVYDLDGDGVVPPISLARSCEWKERLDYTGHVLRGSSHTTNMLDPRVLESIMRALV</sequence>
<name>A0ABN9SYP0_9DINO</name>
<gene>
    <name evidence="2" type="ORF">PCOR1329_LOCUS33845</name>
</gene>
<dbReference type="Proteomes" id="UP001189429">
    <property type="component" value="Unassembled WGS sequence"/>
</dbReference>
<protein>
    <recommendedName>
        <fullName evidence="4">Phospholipid:diacylglycerol acyltransferase</fullName>
    </recommendedName>
</protein>
<evidence type="ECO:0000313" key="3">
    <source>
        <dbReference type="Proteomes" id="UP001189429"/>
    </source>
</evidence>
<comment type="caution">
    <text evidence="2">The sequence shown here is derived from an EMBL/GenBank/DDBJ whole genome shotgun (WGS) entry which is preliminary data.</text>
</comment>
<evidence type="ECO:0000313" key="2">
    <source>
        <dbReference type="EMBL" id="CAK0837726.1"/>
    </source>
</evidence>
<feature type="region of interest" description="Disordered" evidence="1">
    <location>
        <begin position="472"/>
        <end position="497"/>
    </location>
</feature>
<evidence type="ECO:0000256" key="1">
    <source>
        <dbReference type="SAM" id="MobiDB-lite"/>
    </source>
</evidence>
<accession>A0ABN9SYP0</accession>
<proteinExistence type="predicted"/>
<keyword evidence="3" id="KW-1185">Reference proteome</keyword>
<dbReference type="PANTHER" id="PTHR11440">
    <property type="entry name" value="LECITHIN-CHOLESTEROL ACYLTRANSFERASE-RELATED"/>
    <property type="match status" value="1"/>
</dbReference>
<evidence type="ECO:0008006" key="4">
    <source>
        <dbReference type="Google" id="ProtNLM"/>
    </source>
</evidence>
<organism evidence="2 3">
    <name type="scientific">Prorocentrum cordatum</name>
    <dbReference type="NCBI Taxonomy" id="2364126"/>
    <lineage>
        <taxon>Eukaryota</taxon>
        <taxon>Sar</taxon>
        <taxon>Alveolata</taxon>
        <taxon>Dinophyceae</taxon>
        <taxon>Prorocentrales</taxon>
        <taxon>Prorocentraceae</taxon>
        <taxon>Prorocentrum</taxon>
    </lineage>
</organism>
<dbReference type="InterPro" id="IPR029058">
    <property type="entry name" value="AB_hydrolase_fold"/>
</dbReference>
<reference evidence="2" key="1">
    <citation type="submission" date="2023-10" db="EMBL/GenBank/DDBJ databases">
        <authorList>
            <person name="Chen Y."/>
            <person name="Shah S."/>
            <person name="Dougan E. K."/>
            <person name="Thang M."/>
            <person name="Chan C."/>
        </authorList>
    </citation>
    <scope>NUCLEOTIDE SEQUENCE [LARGE SCALE GENOMIC DNA]</scope>
</reference>